<dbReference type="PANTHER" id="PTHR42709:SF6">
    <property type="entry name" value="UNDECAPRENYL PHOSPHATE TRANSPORTER A"/>
    <property type="match status" value="1"/>
</dbReference>
<dbReference type="RefSeq" id="WP_353707083.1">
    <property type="nucleotide sequence ID" value="NZ_CP159290.1"/>
</dbReference>
<evidence type="ECO:0000256" key="1">
    <source>
        <dbReference type="ARBA" id="ARBA00004651"/>
    </source>
</evidence>
<comment type="subcellular location">
    <subcellularLocation>
        <location evidence="1">Cell membrane</location>
        <topology evidence="1">Multi-pass membrane protein</topology>
    </subcellularLocation>
</comment>
<evidence type="ECO:0000256" key="5">
    <source>
        <dbReference type="ARBA" id="ARBA00022989"/>
    </source>
</evidence>
<keyword evidence="3" id="KW-1003">Cell membrane</keyword>
<dbReference type="Pfam" id="PF09335">
    <property type="entry name" value="VTT_dom"/>
    <property type="match status" value="1"/>
</dbReference>
<comment type="similarity">
    <text evidence="2">Belongs to the DedA family.</text>
</comment>
<feature type="domain" description="VTT" evidence="8">
    <location>
        <begin position="51"/>
        <end position="178"/>
    </location>
</feature>
<keyword evidence="4 7" id="KW-0812">Transmembrane</keyword>
<evidence type="ECO:0000256" key="7">
    <source>
        <dbReference type="SAM" id="Phobius"/>
    </source>
</evidence>
<evidence type="ECO:0000259" key="8">
    <source>
        <dbReference type="Pfam" id="PF09335"/>
    </source>
</evidence>
<protein>
    <submittedName>
        <fullName evidence="9">DedA family protein</fullName>
    </submittedName>
</protein>
<feature type="transmembrane region" description="Helical" evidence="7">
    <location>
        <begin position="198"/>
        <end position="215"/>
    </location>
</feature>
<proteinExistence type="inferred from homology"/>
<evidence type="ECO:0000313" key="9">
    <source>
        <dbReference type="EMBL" id="XCH28601.1"/>
    </source>
</evidence>
<evidence type="ECO:0000256" key="6">
    <source>
        <dbReference type="ARBA" id="ARBA00023136"/>
    </source>
</evidence>
<organism evidence="9">
    <name type="scientific">Cellulosimicrobium sp. ES-005</name>
    <dbReference type="NCBI Taxonomy" id="3163031"/>
    <lineage>
        <taxon>Bacteria</taxon>
        <taxon>Bacillati</taxon>
        <taxon>Actinomycetota</taxon>
        <taxon>Actinomycetes</taxon>
        <taxon>Micrococcales</taxon>
        <taxon>Promicromonosporaceae</taxon>
        <taxon>Cellulosimicrobium</taxon>
    </lineage>
</organism>
<dbReference type="AlphaFoldDB" id="A0AAU8FXJ4"/>
<keyword evidence="5 7" id="KW-1133">Transmembrane helix</keyword>
<evidence type="ECO:0000256" key="2">
    <source>
        <dbReference type="ARBA" id="ARBA00010792"/>
    </source>
</evidence>
<dbReference type="InterPro" id="IPR032816">
    <property type="entry name" value="VTT_dom"/>
</dbReference>
<gene>
    <name evidence="9" type="ORF">ABRQ22_13430</name>
</gene>
<evidence type="ECO:0000256" key="3">
    <source>
        <dbReference type="ARBA" id="ARBA00022475"/>
    </source>
</evidence>
<feature type="transmembrane region" description="Helical" evidence="7">
    <location>
        <begin position="74"/>
        <end position="98"/>
    </location>
</feature>
<feature type="transmembrane region" description="Helical" evidence="7">
    <location>
        <begin position="158"/>
        <end position="178"/>
    </location>
</feature>
<dbReference type="EMBL" id="CP159290">
    <property type="protein sequence ID" value="XCH28601.1"/>
    <property type="molecule type" value="Genomic_DNA"/>
</dbReference>
<sequence length="237" mass="24674">MSLSSPSVLAATASDPGPITRLTDWAVSLMESLGAPGAGVAVALENLFPPIPSEVILPLAGFTAAQGRLGLLEAILWTTVGSVVGALLLYGLGAALGAERLRAVAARLPLVRVEDVDTAEAWFARYGTTAVLVGRVVPIVRSLISIPAGVERMPLGRFLVLTAVGSGVWNTTLVLLGYGLGERWPEIEAAIGTYQKGVLAVVAVLAVAYVVHLLVRRARADSPPQPGGPAPRRHARR</sequence>
<keyword evidence="6 7" id="KW-0472">Membrane</keyword>
<reference evidence="9" key="1">
    <citation type="submission" date="2024-06" db="EMBL/GenBank/DDBJ databases">
        <title>Complete genome sequence of the cellulolytic actinobacterium, Cellulosimicrobium ES-005.</title>
        <authorList>
            <person name="Matthews C.T."/>
            <person name="Underwood K.D."/>
            <person name="Ghanchi K.M."/>
            <person name="Fields S.D."/>
            <person name="Gardner S.G."/>
        </authorList>
    </citation>
    <scope>NUCLEOTIDE SEQUENCE</scope>
    <source>
        <strain evidence="9">ES-005</strain>
    </source>
</reference>
<evidence type="ECO:0000256" key="4">
    <source>
        <dbReference type="ARBA" id="ARBA00022692"/>
    </source>
</evidence>
<dbReference type="GO" id="GO:0005886">
    <property type="term" value="C:plasma membrane"/>
    <property type="evidence" value="ECO:0007669"/>
    <property type="project" value="UniProtKB-SubCell"/>
</dbReference>
<dbReference type="InterPro" id="IPR051311">
    <property type="entry name" value="DedA_domain"/>
</dbReference>
<accession>A0AAU8FXJ4</accession>
<dbReference type="PANTHER" id="PTHR42709">
    <property type="entry name" value="ALKALINE PHOSPHATASE LIKE PROTEIN"/>
    <property type="match status" value="1"/>
</dbReference>
<name>A0AAU8FXJ4_9MICO</name>